<organism evidence="5 6">
    <name type="scientific">Lotharella oceanica</name>
    <dbReference type="NCBI Taxonomy" id="641309"/>
    <lineage>
        <taxon>Eukaryota</taxon>
        <taxon>Sar</taxon>
        <taxon>Rhizaria</taxon>
        <taxon>Cercozoa</taxon>
        <taxon>Chlorarachniophyceae</taxon>
        <taxon>Lotharella</taxon>
    </lineage>
</organism>
<evidence type="ECO:0000256" key="2">
    <source>
        <dbReference type="ARBA" id="ARBA00022980"/>
    </source>
</evidence>
<dbReference type="Pfam" id="PF00573">
    <property type="entry name" value="Ribosomal_L4"/>
    <property type="match status" value="1"/>
</dbReference>
<keyword evidence="4" id="KW-0472">Membrane</keyword>
<accession>A0A060DH14</accession>
<dbReference type="GO" id="GO:0006412">
    <property type="term" value="P:translation"/>
    <property type="evidence" value="ECO:0007669"/>
    <property type="project" value="InterPro"/>
</dbReference>
<dbReference type="SUPFAM" id="SSF52166">
    <property type="entry name" value="Ribosomal protein L4"/>
    <property type="match status" value="1"/>
</dbReference>
<protein>
    <submittedName>
        <fullName evidence="5">60S ribosomal protein L1</fullName>
    </submittedName>
</protein>
<sequence>MRTKNNYFIVTSLEGKNIETIKINKFENIKINIKLINKISNISYYKKKNIQKRNINAGTQTSAKSWGTGRALSRLPRVKGEGNSRSGQASIANMCRGGRTFIHLKYHKNWYKKINKKAHFRALLSCFISSCYSPFVLSKGYILDDINYFPLILEDLIHYCWSNFEFLSTLKFTGGLSDIRRSNRVCAKNSKLKNYKKGPLMIISKKNNLYHLLKNTRNCELGDSRYLSVNQLAPGGRFGRLCFFTKSSFMYLICLYGLIDKKIPNMKKNMSKISRYSLKLR</sequence>
<name>A0A060DH14_9EUKA</name>
<feature type="transmembrane region" description="Helical" evidence="4">
    <location>
        <begin position="238"/>
        <end position="259"/>
    </location>
</feature>
<keyword evidence="2 5" id="KW-0689">Ribosomal protein</keyword>
<dbReference type="GO" id="GO:1990904">
    <property type="term" value="C:ribonucleoprotein complex"/>
    <property type="evidence" value="ECO:0007669"/>
    <property type="project" value="UniProtKB-KW"/>
</dbReference>
<keyword evidence="3" id="KW-0687">Ribonucleoprotein</keyword>
<dbReference type="InterPro" id="IPR002136">
    <property type="entry name" value="Ribosomal_uL4"/>
</dbReference>
<keyword evidence="4" id="KW-1133">Transmembrane helix</keyword>
<keyword evidence="5" id="KW-0542">Nucleomorph</keyword>
<comment type="similarity">
    <text evidence="1">Belongs to the universal ribosomal protein uL4 family.</text>
</comment>
<evidence type="ECO:0000313" key="5">
    <source>
        <dbReference type="EMBL" id="AIB09799.1"/>
    </source>
</evidence>
<proteinExistence type="inferred from homology"/>
<dbReference type="InterPro" id="IPR045240">
    <property type="entry name" value="Ribosomal_uL4_euk/arch"/>
</dbReference>
<dbReference type="Proteomes" id="UP000243670">
    <property type="component" value="Nucleomorph 2"/>
</dbReference>
<feature type="transmembrane region" description="Helical" evidence="4">
    <location>
        <begin position="118"/>
        <end position="137"/>
    </location>
</feature>
<dbReference type="AlphaFoldDB" id="A0A060DH14"/>
<gene>
    <name evidence="5" type="primary">rpl1</name>
    <name evidence="5" type="ORF">M951_chr2102</name>
</gene>
<dbReference type="EMBL" id="CP006628">
    <property type="protein sequence ID" value="AIB09799.1"/>
    <property type="molecule type" value="Genomic_DNA"/>
</dbReference>
<evidence type="ECO:0000256" key="4">
    <source>
        <dbReference type="SAM" id="Phobius"/>
    </source>
</evidence>
<evidence type="ECO:0000256" key="3">
    <source>
        <dbReference type="ARBA" id="ARBA00023274"/>
    </source>
</evidence>
<dbReference type="GO" id="GO:0003735">
    <property type="term" value="F:structural constituent of ribosome"/>
    <property type="evidence" value="ECO:0007669"/>
    <property type="project" value="InterPro"/>
</dbReference>
<geneLocation type="nucleomorph" evidence="5"/>
<evidence type="ECO:0000313" key="6">
    <source>
        <dbReference type="Proteomes" id="UP000243670"/>
    </source>
</evidence>
<evidence type="ECO:0000256" key="1">
    <source>
        <dbReference type="ARBA" id="ARBA00010528"/>
    </source>
</evidence>
<dbReference type="GO" id="GO:0005840">
    <property type="term" value="C:ribosome"/>
    <property type="evidence" value="ECO:0007669"/>
    <property type="project" value="UniProtKB-KW"/>
</dbReference>
<reference evidence="5 6" key="1">
    <citation type="journal article" date="2014" name="BMC Genomics">
        <title>Nucleomorph and plastid genome sequences of the chlorarachniophyte Lotharella oceanica: convergent reductive evolution and frequent recombination in nucleomorph-bearing algae.</title>
        <authorList>
            <person name="Tanifuji G."/>
            <person name="Onodera N.T."/>
            <person name="Brown M.W."/>
            <person name="Curtis B.A."/>
            <person name="Roger A.J."/>
            <person name="Ka-Shu Wong G."/>
            <person name="Melkonian M."/>
            <person name="Archibald J.M."/>
        </authorList>
    </citation>
    <scope>NUCLEOTIDE SEQUENCE [LARGE SCALE GENOMIC DNA]</scope>
    <source>
        <strain evidence="5 6">CCMP622</strain>
    </source>
</reference>
<keyword evidence="4" id="KW-0812">Transmembrane</keyword>
<dbReference type="PANTHER" id="PTHR19431">
    <property type="entry name" value="60S RIBOSOMAL PROTEIN L4"/>
    <property type="match status" value="1"/>
</dbReference>
<dbReference type="Gene3D" id="3.40.1370.10">
    <property type="match status" value="1"/>
</dbReference>
<dbReference type="InterPro" id="IPR023574">
    <property type="entry name" value="Ribosomal_uL4_dom_sf"/>
</dbReference>